<evidence type="ECO:0000256" key="3">
    <source>
        <dbReference type="ARBA" id="ARBA00022771"/>
    </source>
</evidence>
<dbReference type="PRINTS" id="PR00619">
    <property type="entry name" value="GATAZNFINGER"/>
</dbReference>
<dbReference type="GO" id="GO:0000978">
    <property type="term" value="F:RNA polymerase II cis-regulatory region sequence-specific DNA binding"/>
    <property type="evidence" value="ECO:0007669"/>
    <property type="project" value="TreeGrafter"/>
</dbReference>
<dbReference type="Pfam" id="PF25026">
    <property type="entry name" value="Asd-4"/>
    <property type="match status" value="1"/>
</dbReference>
<dbReference type="AlphaFoldDB" id="A0A1V6TKE3"/>
<feature type="region of interest" description="Disordered" evidence="10">
    <location>
        <begin position="380"/>
        <end position="444"/>
    </location>
</feature>
<evidence type="ECO:0000256" key="2">
    <source>
        <dbReference type="ARBA" id="ARBA00022723"/>
    </source>
</evidence>
<dbReference type="PROSITE" id="PS00344">
    <property type="entry name" value="GATA_ZN_FINGER_1"/>
    <property type="match status" value="1"/>
</dbReference>
<feature type="compositionally biased region" description="Polar residues" evidence="10">
    <location>
        <begin position="399"/>
        <end position="408"/>
    </location>
</feature>
<keyword evidence="2" id="KW-0479">Metal-binding</keyword>
<evidence type="ECO:0000256" key="10">
    <source>
        <dbReference type="SAM" id="MobiDB-lite"/>
    </source>
</evidence>
<dbReference type="Pfam" id="PF00320">
    <property type="entry name" value="GATA"/>
    <property type="match status" value="1"/>
</dbReference>
<feature type="compositionally biased region" description="Polar residues" evidence="10">
    <location>
        <begin position="59"/>
        <end position="70"/>
    </location>
</feature>
<dbReference type="Proteomes" id="UP000191285">
    <property type="component" value="Unassembled WGS sequence"/>
</dbReference>
<dbReference type="EMBL" id="MLKD01000005">
    <property type="protein sequence ID" value="OQE26454.1"/>
    <property type="molecule type" value="Genomic_DNA"/>
</dbReference>
<dbReference type="FunFam" id="3.30.50.10:FF:000007">
    <property type="entry name" value="Nitrogen regulatory AreA, N-terminal"/>
    <property type="match status" value="1"/>
</dbReference>
<dbReference type="SMART" id="SM00401">
    <property type="entry name" value="ZnF_GATA"/>
    <property type="match status" value="1"/>
</dbReference>
<feature type="domain" description="GATA-type" evidence="11">
    <location>
        <begin position="159"/>
        <end position="206"/>
    </location>
</feature>
<evidence type="ECO:0000256" key="4">
    <source>
        <dbReference type="ARBA" id="ARBA00022833"/>
    </source>
</evidence>
<feature type="compositionally biased region" description="Low complexity" evidence="10">
    <location>
        <begin position="299"/>
        <end position="314"/>
    </location>
</feature>
<feature type="compositionally biased region" description="Polar residues" evidence="10">
    <location>
        <begin position="136"/>
        <end position="152"/>
    </location>
</feature>
<dbReference type="GO" id="GO:0000981">
    <property type="term" value="F:DNA-binding transcription factor activity, RNA polymerase II-specific"/>
    <property type="evidence" value="ECO:0007669"/>
    <property type="project" value="TreeGrafter"/>
</dbReference>
<keyword evidence="8" id="KW-0539">Nucleus</keyword>
<evidence type="ECO:0000256" key="7">
    <source>
        <dbReference type="ARBA" id="ARBA00023163"/>
    </source>
</evidence>
<feature type="region of interest" description="Disordered" evidence="10">
    <location>
        <begin position="204"/>
        <end position="230"/>
    </location>
</feature>
<evidence type="ECO:0000259" key="11">
    <source>
        <dbReference type="PROSITE" id="PS50114"/>
    </source>
</evidence>
<dbReference type="STRING" id="303698.A0A1V6TKE3"/>
<sequence>MARHGQGKGKGPGGLYTLFTRASPSIVASILYPASPIDPALKSASSAHQTSDLPRYDSPSDTAQPPSTSETESKRFSPALPEVGSIGKSQGSDYKDDFPGSVSVSTSLPGLAALASVASAPTSNLRESSDAHGNMANMSYATSSPAATTGGQGNNPPVCQNCGTSTTPLWRRDELGSVLCNACGLFLKLHGRPRPISLKTDVIKSRNRVKTGQGPKRKSGGPVDANGLAGQADLGAHSLGAHGYRRASRKMSPGHSDRSNSPLSRTDTPGFGSMQSHNSNIAPQHMFDSVTRGDNALNSSSGLSSLPLRQPSPSAVDRQLDTSQTYESLLALNTSLKTRVSELDLINELFRGRVAELEQSDASARRSEMIARDSEARLRRSLEESQRREEELKRHVSELEQQLGTSGTLDLDSSEPQAKRIRLSDMVEQSSEEPPSQAKSPTSA</sequence>
<gene>
    <name evidence="12" type="ORF">PENSTE_c005G08393</name>
</gene>
<accession>A0A1V6TKE3</accession>
<evidence type="ECO:0000313" key="13">
    <source>
        <dbReference type="Proteomes" id="UP000191285"/>
    </source>
</evidence>
<dbReference type="OrthoDB" id="515401at2759"/>
<dbReference type="PROSITE" id="PS50114">
    <property type="entry name" value="GATA_ZN_FINGER_2"/>
    <property type="match status" value="1"/>
</dbReference>
<feature type="region of interest" description="Disordered" evidence="10">
    <location>
        <begin position="244"/>
        <end position="319"/>
    </location>
</feature>
<feature type="region of interest" description="Disordered" evidence="10">
    <location>
        <begin position="117"/>
        <end position="152"/>
    </location>
</feature>
<keyword evidence="7" id="KW-0804">Transcription</keyword>
<feature type="compositionally biased region" description="Polar residues" evidence="10">
    <location>
        <begin position="43"/>
        <end position="52"/>
    </location>
</feature>
<keyword evidence="6" id="KW-0238">DNA-binding</keyword>
<evidence type="ECO:0000313" key="12">
    <source>
        <dbReference type="EMBL" id="OQE26454.1"/>
    </source>
</evidence>
<keyword evidence="13" id="KW-1185">Reference proteome</keyword>
<dbReference type="GO" id="GO:0005634">
    <property type="term" value="C:nucleus"/>
    <property type="evidence" value="ECO:0007669"/>
    <property type="project" value="UniProtKB-SubCell"/>
</dbReference>
<keyword evidence="4" id="KW-0862">Zinc</keyword>
<dbReference type="InterPro" id="IPR013088">
    <property type="entry name" value="Znf_NHR/GATA"/>
</dbReference>
<dbReference type="InterPro" id="IPR056998">
    <property type="entry name" value="Asd-4/GZF3_helical"/>
</dbReference>
<dbReference type="CDD" id="cd00202">
    <property type="entry name" value="ZnF_GATA"/>
    <property type="match status" value="1"/>
</dbReference>
<organism evidence="12 13">
    <name type="scientific">Penicillium steckii</name>
    <dbReference type="NCBI Taxonomy" id="303698"/>
    <lineage>
        <taxon>Eukaryota</taxon>
        <taxon>Fungi</taxon>
        <taxon>Dikarya</taxon>
        <taxon>Ascomycota</taxon>
        <taxon>Pezizomycotina</taxon>
        <taxon>Eurotiomycetes</taxon>
        <taxon>Eurotiomycetidae</taxon>
        <taxon>Eurotiales</taxon>
        <taxon>Aspergillaceae</taxon>
        <taxon>Penicillium</taxon>
    </lineage>
</organism>
<dbReference type="GO" id="GO:0045944">
    <property type="term" value="P:positive regulation of transcription by RNA polymerase II"/>
    <property type="evidence" value="ECO:0007669"/>
    <property type="project" value="TreeGrafter"/>
</dbReference>
<evidence type="ECO:0000256" key="5">
    <source>
        <dbReference type="ARBA" id="ARBA00023015"/>
    </source>
</evidence>
<dbReference type="InterPro" id="IPR000679">
    <property type="entry name" value="Znf_GATA"/>
</dbReference>
<feature type="compositionally biased region" description="Polar residues" evidence="10">
    <location>
        <begin position="427"/>
        <end position="444"/>
    </location>
</feature>
<evidence type="ECO:0000256" key="9">
    <source>
        <dbReference type="PROSITE-ProRule" id="PRU00094"/>
    </source>
</evidence>
<evidence type="ECO:0000256" key="6">
    <source>
        <dbReference type="ARBA" id="ARBA00023125"/>
    </source>
</evidence>
<dbReference type="GO" id="GO:0000122">
    <property type="term" value="P:negative regulation of transcription by RNA polymerase II"/>
    <property type="evidence" value="ECO:0007669"/>
    <property type="project" value="TreeGrafter"/>
</dbReference>
<dbReference type="Gene3D" id="3.30.50.10">
    <property type="entry name" value="Erythroid Transcription Factor GATA-1, subunit A"/>
    <property type="match status" value="1"/>
</dbReference>
<evidence type="ECO:0000256" key="1">
    <source>
        <dbReference type="ARBA" id="ARBA00004123"/>
    </source>
</evidence>
<keyword evidence="3 9" id="KW-0863">Zinc-finger</keyword>
<feature type="compositionally biased region" description="Basic and acidic residues" evidence="10">
    <location>
        <begin position="380"/>
        <end position="398"/>
    </location>
</feature>
<dbReference type="SUPFAM" id="SSF57716">
    <property type="entry name" value="Glucocorticoid receptor-like (DNA-binding domain)"/>
    <property type="match status" value="1"/>
</dbReference>
<feature type="compositionally biased region" description="Basic residues" evidence="10">
    <location>
        <begin position="205"/>
        <end position="219"/>
    </location>
</feature>
<reference evidence="13" key="1">
    <citation type="journal article" date="2017" name="Nat. Microbiol.">
        <title>Global analysis of biosynthetic gene clusters reveals vast potential of secondary metabolite production in Penicillium species.</title>
        <authorList>
            <person name="Nielsen J.C."/>
            <person name="Grijseels S."/>
            <person name="Prigent S."/>
            <person name="Ji B."/>
            <person name="Dainat J."/>
            <person name="Nielsen K.F."/>
            <person name="Frisvad J.C."/>
            <person name="Workman M."/>
            <person name="Nielsen J."/>
        </authorList>
    </citation>
    <scope>NUCLEOTIDE SEQUENCE [LARGE SCALE GENOMIC DNA]</scope>
    <source>
        <strain evidence="13">IBT 24891</strain>
    </source>
</reference>
<feature type="region of interest" description="Disordered" evidence="10">
    <location>
        <begin position="38"/>
        <end position="97"/>
    </location>
</feature>
<feature type="compositionally biased region" description="Polar residues" evidence="10">
    <location>
        <begin position="259"/>
        <end position="282"/>
    </location>
</feature>
<dbReference type="PANTHER" id="PTHR10071:SF338">
    <property type="entry name" value="GATA-TYPE DOMAIN-CONTAINING PROTEIN"/>
    <property type="match status" value="1"/>
</dbReference>
<comment type="caution">
    <text evidence="12">The sequence shown here is derived from an EMBL/GenBank/DDBJ whole genome shotgun (WGS) entry which is preliminary data.</text>
</comment>
<dbReference type="GO" id="GO:0008270">
    <property type="term" value="F:zinc ion binding"/>
    <property type="evidence" value="ECO:0007669"/>
    <property type="project" value="UniProtKB-KW"/>
</dbReference>
<protein>
    <recommendedName>
        <fullName evidence="11">GATA-type domain-containing protein</fullName>
    </recommendedName>
</protein>
<dbReference type="InterPro" id="IPR039355">
    <property type="entry name" value="Transcription_factor_GATA"/>
</dbReference>
<evidence type="ECO:0000256" key="8">
    <source>
        <dbReference type="ARBA" id="ARBA00023242"/>
    </source>
</evidence>
<comment type="subcellular location">
    <subcellularLocation>
        <location evidence="1">Nucleus</location>
    </subcellularLocation>
</comment>
<name>A0A1V6TKE3_9EURO</name>
<proteinExistence type="predicted"/>
<dbReference type="PANTHER" id="PTHR10071">
    <property type="entry name" value="TRANSCRIPTION FACTOR GATA FAMILY MEMBER"/>
    <property type="match status" value="1"/>
</dbReference>
<keyword evidence="5" id="KW-0805">Transcription regulation</keyword>